<reference evidence="4 5" key="1">
    <citation type="journal article" date="2025" name="Microbiol. Resour. Announc.">
        <title>Draft genome sequences for Neonectria magnoliae and Neonectria punicea, canker pathogens of Liriodendron tulipifera and Acer saccharum in West Virginia.</title>
        <authorList>
            <person name="Petronek H.M."/>
            <person name="Kasson M.T."/>
            <person name="Metheny A.M."/>
            <person name="Stauder C.M."/>
            <person name="Lovett B."/>
            <person name="Lynch S.C."/>
            <person name="Garnas J.R."/>
            <person name="Kasson L.R."/>
            <person name="Stajich J.E."/>
        </authorList>
    </citation>
    <scope>NUCLEOTIDE SEQUENCE [LARGE SCALE GENOMIC DNA]</scope>
    <source>
        <strain evidence="4 5">NRRL 64653</strain>
    </source>
</reference>
<dbReference type="InterPro" id="IPR002933">
    <property type="entry name" value="Peptidase_M20"/>
</dbReference>
<organism evidence="4 5">
    <name type="scientific">Neonectria punicea</name>
    <dbReference type="NCBI Taxonomy" id="979145"/>
    <lineage>
        <taxon>Eukaryota</taxon>
        <taxon>Fungi</taxon>
        <taxon>Dikarya</taxon>
        <taxon>Ascomycota</taxon>
        <taxon>Pezizomycotina</taxon>
        <taxon>Sordariomycetes</taxon>
        <taxon>Hypocreomycetidae</taxon>
        <taxon>Hypocreales</taxon>
        <taxon>Nectriaceae</taxon>
        <taxon>Neonectria</taxon>
    </lineage>
</organism>
<dbReference type="SUPFAM" id="SSF55031">
    <property type="entry name" value="Bacterial exopeptidase dimerisation domain"/>
    <property type="match status" value="1"/>
</dbReference>
<dbReference type="PIRSF" id="PIRSF001235">
    <property type="entry name" value="Amidase_carbamoylase"/>
    <property type="match status" value="1"/>
</dbReference>
<dbReference type="PANTHER" id="PTHR32494">
    <property type="entry name" value="ALLANTOATE DEIMINASE-RELATED"/>
    <property type="match status" value="1"/>
</dbReference>
<dbReference type="Gene3D" id="3.40.630.10">
    <property type="entry name" value="Zn peptidases"/>
    <property type="match status" value="1"/>
</dbReference>
<evidence type="ECO:0000256" key="2">
    <source>
        <dbReference type="ARBA" id="ARBA00022801"/>
    </source>
</evidence>
<dbReference type="Pfam" id="PF01546">
    <property type="entry name" value="Peptidase_M20"/>
    <property type="match status" value="1"/>
</dbReference>
<comment type="similarity">
    <text evidence="1">Belongs to the peptidase M20A family.</text>
</comment>
<dbReference type="SUPFAM" id="SSF53187">
    <property type="entry name" value="Zn-dependent exopeptidases"/>
    <property type="match status" value="1"/>
</dbReference>
<protein>
    <recommendedName>
        <fullName evidence="3">Peptidase M20 dimerisation domain-containing protein</fullName>
    </recommendedName>
</protein>
<feature type="domain" description="Peptidase M20 dimerisation" evidence="3">
    <location>
        <begin position="187"/>
        <end position="278"/>
    </location>
</feature>
<dbReference type="InterPro" id="IPR010158">
    <property type="entry name" value="Amidase_Cbmase"/>
</dbReference>
<accession>A0ABR1HGP6</accession>
<dbReference type="InterPro" id="IPR036264">
    <property type="entry name" value="Bact_exopeptidase_dim_dom"/>
</dbReference>
<evidence type="ECO:0000313" key="4">
    <source>
        <dbReference type="EMBL" id="KAK7420266.1"/>
    </source>
</evidence>
<evidence type="ECO:0000313" key="5">
    <source>
        <dbReference type="Proteomes" id="UP001498476"/>
    </source>
</evidence>
<gene>
    <name evidence="4" type="ORF">QQX98_002921</name>
</gene>
<dbReference type="InterPro" id="IPR011650">
    <property type="entry name" value="Peptidase_M20_dimer"/>
</dbReference>
<comment type="caution">
    <text evidence="4">The sequence shown here is derived from an EMBL/GenBank/DDBJ whole genome shotgun (WGS) entry which is preliminary data.</text>
</comment>
<evidence type="ECO:0000256" key="1">
    <source>
        <dbReference type="ARBA" id="ARBA00006247"/>
    </source>
</evidence>
<keyword evidence="5" id="KW-1185">Reference proteome</keyword>
<dbReference type="Proteomes" id="UP001498476">
    <property type="component" value="Unassembled WGS sequence"/>
</dbReference>
<dbReference type="PANTHER" id="PTHR32494:SF5">
    <property type="entry name" value="ALLANTOATE AMIDOHYDROLASE"/>
    <property type="match status" value="1"/>
</dbReference>
<dbReference type="Gene3D" id="3.30.70.360">
    <property type="match status" value="1"/>
</dbReference>
<name>A0ABR1HGP6_9HYPO</name>
<keyword evidence="2" id="KW-0378">Hydrolase</keyword>
<dbReference type="NCBIfam" id="TIGR01879">
    <property type="entry name" value="hydantase"/>
    <property type="match status" value="1"/>
</dbReference>
<proteinExistence type="inferred from homology"/>
<dbReference type="Pfam" id="PF07687">
    <property type="entry name" value="M20_dimer"/>
    <property type="match status" value="1"/>
</dbReference>
<dbReference type="CDD" id="cd03884">
    <property type="entry name" value="M20_bAS"/>
    <property type="match status" value="1"/>
</dbReference>
<dbReference type="EMBL" id="JAZAVJ010000031">
    <property type="protein sequence ID" value="KAK7420266.1"/>
    <property type="molecule type" value="Genomic_DNA"/>
</dbReference>
<evidence type="ECO:0000259" key="3">
    <source>
        <dbReference type="Pfam" id="PF07687"/>
    </source>
</evidence>
<sequence>MARLTLSNDDKKARDWFVETTKALGCQVTIDSMGNIFAVRPGRRDGPPTFVGSHLDTQPSGGRYDGILGIQAGIEMLKVLQENDVETEFPVGVVNWTNEEGARFPISMMSSGVWAGKIDVERAHSLKEVDGPATVRSELERIGYLGDVPASYKSTPMGAHFELHIEQGPILERASKKIGVVQGVQAYKWFTVDIKGRDAHTGSTPFADRADALLLAARLITHSHRVATKHQALASTGILKLTPGSTNTIPGNVSFTLDIRSPIDQTVEDVEKQLKHDFDLLARGEDVDGLLAGSTPSLPLSLTWRTDTVSLATKFHPDCVQAVRDSAASVLGDKDGMVDISSGAGHDSVYANMHCPTTMIFIPCKGGVSHNPEEWSSPEECAIGAEVLCQAVVRYDQKRI</sequence>